<dbReference type="Gene3D" id="3.30.420.180">
    <property type="entry name" value="CobE/GbiG C-terminal domain"/>
    <property type="match status" value="1"/>
</dbReference>
<keyword evidence="3" id="KW-1185">Reference proteome</keyword>
<gene>
    <name evidence="2" type="ORF">BOX37_21205</name>
</gene>
<proteinExistence type="predicted"/>
<evidence type="ECO:0000313" key="2">
    <source>
        <dbReference type="EMBL" id="APE38586.1"/>
    </source>
</evidence>
<evidence type="ECO:0000259" key="1">
    <source>
        <dbReference type="Pfam" id="PF01890"/>
    </source>
</evidence>
<dbReference type="GO" id="GO:0009236">
    <property type="term" value="P:cobalamin biosynthetic process"/>
    <property type="evidence" value="ECO:0007669"/>
    <property type="project" value="InterPro"/>
</dbReference>
<accession>A0A1J0W2T2</accession>
<dbReference type="Proteomes" id="UP000183810">
    <property type="component" value="Chromosome"/>
</dbReference>
<dbReference type="SUPFAM" id="SSF159664">
    <property type="entry name" value="CobE/GbiG C-terminal domain-like"/>
    <property type="match status" value="1"/>
</dbReference>
<dbReference type="Pfam" id="PF01890">
    <property type="entry name" value="CbiG_C"/>
    <property type="match status" value="1"/>
</dbReference>
<dbReference type="InterPro" id="IPR036518">
    <property type="entry name" value="CobE/GbiG_C_sf"/>
</dbReference>
<organism evidence="2 3">
    <name type="scientific">Nocardia mangyaensis</name>
    <dbReference type="NCBI Taxonomy" id="2213200"/>
    <lineage>
        <taxon>Bacteria</taxon>
        <taxon>Bacillati</taxon>
        <taxon>Actinomycetota</taxon>
        <taxon>Actinomycetes</taxon>
        <taxon>Mycobacteriales</taxon>
        <taxon>Nocardiaceae</taxon>
        <taxon>Nocardia</taxon>
    </lineage>
</organism>
<dbReference type="PANTHER" id="PTHR37477:SF1">
    <property type="entry name" value="COBALT-PRECORRIN-5A HYDROLASE"/>
    <property type="match status" value="1"/>
</dbReference>
<evidence type="ECO:0000313" key="3">
    <source>
        <dbReference type="Proteomes" id="UP000183810"/>
    </source>
</evidence>
<sequence>MAVAIGIGVRPGTESARIVRAVDAVVGQTAVVCLATIDRRAAEDGVRGAAATLGVPLIGFTAEQLAQVDVRHSSERTSAAVGAPSVAEAAALLAGGGELICGRTIVEGIVVATAAMIRREEGPN</sequence>
<dbReference type="EMBL" id="CP018082">
    <property type="protein sequence ID" value="APE38586.1"/>
    <property type="molecule type" value="Genomic_DNA"/>
</dbReference>
<feature type="domain" description="CobE/GbiG C-terminal" evidence="1">
    <location>
        <begin position="4"/>
        <end position="113"/>
    </location>
</feature>
<dbReference type="KEGG" id="nsl:BOX37_21205"/>
<dbReference type="InterPro" id="IPR052553">
    <property type="entry name" value="CbiG_hydrolase"/>
</dbReference>
<dbReference type="InterPro" id="IPR002750">
    <property type="entry name" value="CobE/GbiG_C"/>
</dbReference>
<dbReference type="PANTHER" id="PTHR37477">
    <property type="entry name" value="COBALT-PRECORRIN-5A HYDROLASE"/>
    <property type="match status" value="1"/>
</dbReference>
<dbReference type="AlphaFoldDB" id="A0A1J0W2T2"/>
<protein>
    <recommendedName>
        <fullName evidence="1">CobE/GbiG C-terminal domain-containing protein</fullName>
    </recommendedName>
</protein>
<name>A0A1J0W2T2_9NOCA</name>
<reference evidence="2" key="1">
    <citation type="submission" date="2016-11" db="EMBL/GenBank/DDBJ databases">
        <authorList>
            <person name="Jaros S."/>
            <person name="Januszkiewicz K."/>
            <person name="Wedrychowicz H."/>
        </authorList>
    </citation>
    <scope>NUCLEOTIDE SEQUENCE [LARGE SCALE GENOMIC DNA]</scope>
    <source>
        <strain evidence="2">Y48</strain>
    </source>
</reference>